<keyword evidence="4" id="KW-1185">Reference proteome</keyword>
<dbReference type="GeneID" id="83218133"/>
<evidence type="ECO:0000313" key="3">
    <source>
        <dbReference type="EMBL" id="KAJ8653583.1"/>
    </source>
</evidence>
<evidence type="ECO:0000313" key="4">
    <source>
        <dbReference type="Proteomes" id="UP001234581"/>
    </source>
</evidence>
<dbReference type="RefSeq" id="XP_058338497.1">
    <property type="nucleotide sequence ID" value="XM_058490708.1"/>
</dbReference>
<protein>
    <submittedName>
        <fullName evidence="3">Uncharacterized protein</fullName>
    </submittedName>
</protein>
<evidence type="ECO:0000256" key="1">
    <source>
        <dbReference type="SAM" id="Coils"/>
    </source>
</evidence>
<sequence length="390" mass="43792">MSNTIDAVVGGESATWPPNYSNYTDLEGDDMLQALENESRSKRAPGSYRAFVSKLLRHMRSHQSAQSEQDKRIKSLKLDIAALSEYLGNARKNYDELAQFLQDERILRKEKEAKVNELQEALKKEKERTMAASSSPAQASISSPSLQQHTQPPSSSPYQQPQSTTPVSHQPSPTTSPHVQHPTTPTNVTEQSIAASTAALRARITELERQLIRSAKGRQAIEKEMLNHVRQGSELRVQVQELKAELARVNALVQSKEQTNAQLRGDLERTQQAFGAWMHQFSTSNPQLSQLQQLQQQQQQRPNTQQQQPPISPTHNITPQQQLSMVIPHSSPPMTMAPNAVTNIPQQAQLPPTSSAVYNNSAAPNFRLALPERRVQYDQHHNHPQQHHQL</sequence>
<feature type="coiled-coil region" evidence="1">
    <location>
        <begin position="232"/>
        <end position="273"/>
    </location>
</feature>
<name>A0AAD7UU29_9FUNG</name>
<comment type="caution">
    <text evidence="3">The sequence shown here is derived from an EMBL/GenBank/DDBJ whole genome shotgun (WGS) entry which is preliminary data.</text>
</comment>
<reference evidence="3 4" key="1">
    <citation type="submission" date="2023-03" db="EMBL/GenBank/DDBJ databases">
        <title>Genome sequence of Lichtheimia ornata CBS 291.66.</title>
        <authorList>
            <person name="Mohabir J.T."/>
            <person name="Shea T.P."/>
            <person name="Kurbessoian T."/>
            <person name="Berby B."/>
            <person name="Fontaine J."/>
            <person name="Livny J."/>
            <person name="Gnirke A."/>
            <person name="Stajich J.E."/>
            <person name="Cuomo C.A."/>
        </authorList>
    </citation>
    <scope>NUCLEOTIDE SEQUENCE [LARGE SCALE GENOMIC DNA]</scope>
    <source>
        <strain evidence="3">CBS 291.66</strain>
    </source>
</reference>
<feature type="compositionally biased region" description="Low complexity" evidence="2">
    <location>
        <begin position="131"/>
        <end position="168"/>
    </location>
</feature>
<accession>A0AAD7UU29</accession>
<dbReference type="EMBL" id="JARTCD010000075">
    <property type="protein sequence ID" value="KAJ8653583.1"/>
    <property type="molecule type" value="Genomic_DNA"/>
</dbReference>
<keyword evidence="1" id="KW-0175">Coiled coil</keyword>
<feature type="region of interest" description="Disordered" evidence="2">
    <location>
        <begin position="285"/>
        <end position="317"/>
    </location>
</feature>
<proteinExistence type="predicted"/>
<feature type="compositionally biased region" description="Polar residues" evidence="2">
    <location>
        <begin position="169"/>
        <end position="190"/>
    </location>
</feature>
<gene>
    <name evidence="3" type="ORF">O0I10_010730</name>
</gene>
<dbReference type="AlphaFoldDB" id="A0AAD7UU29"/>
<evidence type="ECO:0000256" key="2">
    <source>
        <dbReference type="SAM" id="MobiDB-lite"/>
    </source>
</evidence>
<dbReference type="Proteomes" id="UP001234581">
    <property type="component" value="Unassembled WGS sequence"/>
</dbReference>
<feature type="region of interest" description="Disordered" evidence="2">
    <location>
        <begin position="122"/>
        <end position="190"/>
    </location>
</feature>
<feature type="compositionally biased region" description="Low complexity" evidence="2">
    <location>
        <begin position="285"/>
        <end position="309"/>
    </location>
</feature>
<organism evidence="3 4">
    <name type="scientific">Lichtheimia ornata</name>
    <dbReference type="NCBI Taxonomy" id="688661"/>
    <lineage>
        <taxon>Eukaryota</taxon>
        <taxon>Fungi</taxon>
        <taxon>Fungi incertae sedis</taxon>
        <taxon>Mucoromycota</taxon>
        <taxon>Mucoromycotina</taxon>
        <taxon>Mucoromycetes</taxon>
        <taxon>Mucorales</taxon>
        <taxon>Lichtheimiaceae</taxon>
        <taxon>Lichtheimia</taxon>
    </lineage>
</organism>